<dbReference type="Gene3D" id="3.50.50.100">
    <property type="match status" value="1"/>
</dbReference>
<evidence type="ECO:0000313" key="8">
    <source>
        <dbReference type="Proteomes" id="UP001589532"/>
    </source>
</evidence>
<evidence type="ECO:0000256" key="3">
    <source>
        <dbReference type="ARBA" id="ARBA00022630"/>
    </source>
</evidence>
<dbReference type="InterPro" id="IPR051169">
    <property type="entry name" value="NADH-Q_oxidoreductase"/>
</dbReference>
<dbReference type="SUPFAM" id="SSF51905">
    <property type="entry name" value="FAD/NAD(P)-binding domain"/>
    <property type="match status" value="1"/>
</dbReference>
<dbReference type="PRINTS" id="PR00469">
    <property type="entry name" value="PNDRDTASEII"/>
</dbReference>
<gene>
    <name evidence="7" type="ORF">ACFFSA_30730</name>
</gene>
<dbReference type="Pfam" id="PF07992">
    <property type="entry name" value="Pyr_redox_2"/>
    <property type="match status" value="1"/>
</dbReference>
<name>A0ABV5S723_9ACTN</name>
<dbReference type="InterPro" id="IPR023753">
    <property type="entry name" value="FAD/NAD-binding_dom"/>
</dbReference>
<dbReference type="Proteomes" id="UP001589532">
    <property type="component" value="Unassembled WGS sequence"/>
</dbReference>
<evidence type="ECO:0000259" key="6">
    <source>
        <dbReference type="Pfam" id="PF07992"/>
    </source>
</evidence>
<evidence type="ECO:0000256" key="1">
    <source>
        <dbReference type="ARBA" id="ARBA00001974"/>
    </source>
</evidence>
<feature type="domain" description="FAD/NAD(P)-binding" evidence="6">
    <location>
        <begin position="1"/>
        <end position="290"/>
    </location>
</feature>
<organism evidence="7 8">
    <name type="scientific">Nonomuraea helvata</name>
    <dbReference type="NCBI Taxonomy" id="37484"/>
    <lineage>
        <taxon>Bacteria</taxon>
        <taxon>Bacillati</taxon>
        <taxon>Actinomycetota</taxon>
        <taxon>Actinomycetes</taxon>
        <taxon>Streptosporangiales</taxon>
        <taxon>Streptosporangiaceae</taxon>
        <taxon>Nonomuraea</taxon>
    </lineage>
</organism>
<reference evidence="7 8" key="1">
    <citation type="submission" date="2024-09" db="EMBL/GenBank/DDBJ databases">
        <authorList>
            <person name="Sun Q."/>
            <person name="Mori K."/>
        </authorList>
    </citation>
    <scope>NUCLEOTIDE SEQUENCE [LARGE SCALE GENOMIC DNA]</scope>
    <source>
        <strain evidence="7 8">JCM 3143</strain>
    </source>
</reference>
<dbReference type="InterPro" id="IPR036188">
    <property type="entry name" value="FAD/NAD-bd_sf"/>
</dbReference>
<comment type="similarity">
    <text evidence="2">Belongs to the NADH dehydrogenase family.</text>
</comment>
<dbReference type="PANTHER" id="PTHR42913">
    <property type="entry name" value="APOPTOSIS-INDUCING FACTOR 1"/>
    <property type="match status" value="1"/>
</dbReference>
<keyword evidence="4" id="KW-0274">FAD</keyword>
<dbReference type="EMBL" id="JBHMBW010000033">
    <property type="protein sequence ID" value="MFB9627478.1"/>
    <property type="molecule type" value="Genomic_DNA"/>
</dbReference>
<evidence type="ECO:0000313" key="7">
    <source>
        <dbReference type="EMBL" id="MFB9627478.1"/>
    </source>
</evidence>
<evidence type="ECO:0000256" key="5">
    <source>
        <dbReference type="ARBA" id="ARBA00023002"/>
    </source>
</evidence>
<sequence>MNIVVIGAGYSGLIAAKRTAKLTNAHVTLINARDAFVERVRMHQLSAGESLNPLPLSDLLRGTGVSLVVDTVTAIDTEARVVTLAGSPAVPYEILVYALGSRTDPGSTPGAAEHAFTVSTYEDAARLRDRLRDSQSVVVVGAGLTGIEAATELAEARPGLKVRLVTSGALGTALSRRGRRYLWKVVNRLGIEVVDRVKVAKVREDGVVLHDGSHVAADTVVWTTGFSVPALAGDAGIAVDDHGRMIVDETLRSVSHPEIYGVGDAAAVRRPNGQELRMACATGMPSAQHAARVIADRLRGRTPKPVQFRYFNQCVSLGRKDGLIQFVRPDDTPIGAVLTGRAAAAYKEAIVRSTIFVMRHPGARTFI</sequence>
<evidence type="ECO:0000256" key="4">
    <source>
        <dbReference type="ARBA" id="ARBA00022827"/>
    </source>
</evidence>
<protein>
    <submittedName>
        <fullName evidence="7">NAD(P)/FAD-dependent oxidoreductase</fullName>
        <ecNumber evidence="7">1.6.5.-</ecNumber>
    </submittedName>
</protein>
<accession>A0ABV5S723</accession>
<dbReference type="PRINTS" id="PR00368">
    <property type="entry name" value="FADPNR"/>
</dbReference>
<comment type="caution">
    <text evidence="7">The sequence shown here is derived from an EMBL/GenBank/DDBJ whole genome shotgun (WGS) entry which is preliminary data.</text>
</comment>
<dbReference type="PANTHER" id="PTHR42913:SF3">
    <property type="entry name" value="64 KDA MITOCHONDRIAL NADH DEHYDROGENASE (EUROFUNG)"/>
    <property type="match status" value="1"/>
</dbReference>
<dbReference type="GO" id="GO:0016491">
    <property type="term" value="F:oxidoreductase activity"/>
    <property type="evidence" value="ECO:0007669"/>
    <property type="project" value="UniProtKB-KW"/>
</dbReference>
<keyword evidence="3" id="KW-0285">Flavoprotein</keyword>
<proteinExistence type="inferred from homology"/>
<evidence type="ECO:0000256" key="2">
    <source>
        <dbReference type="ARBA" id="ARBA00005272"/>
    </source>
</evidence>
<dbReference type="RefSeq" id="WP_344987430.1">
    <property type="nucleotide sequence ID" value="NZ_BAAAXV010000001.1"/>
</dbReference>
<comment type="cofactor">
    <cofactor evidence="1">
        <name>FAD</name>
        <dbReference type="ChEBI" id="CHEBI:57692"/>
    </cofactor>
</comment>
<dbReference type="EC" id="1.6.5.-" evidence="7"/>
<keyword evidence="5 7" id="KW-0560">Oxidoreductase</keyword>
<keyword evidence="8" id="KW-1185">Reference proteome</keyword>